<name>A0AA88ECZ5_FICCA</name>
<organism evidence="1 2">
    <name type="scientific">Ficus carica</name>
    <name type="common">Common fig</name>
    <dbReference type="NCBI Taxonomy" id="3494"/>
    <lineage>
        <taxon>Eukaryota</taxon>
        <taxon>Viridiplantae</taxon>
        <taxon>Streptophyta</taxon>
        <taxon>Embryophyta</taxon>
        <taxon>Tracheophyta</taxon>
        <taxon>Spermatophyta</taxon>
        <taxon>Magnoliopsida</taxon>
        <taxon>eudicotyledons</taxon>
        <taxon>Gunneridae</taxon>
        <taxon>Pentapetalae</taxon>
        <taxon>rosids</taxon>
        <taxon>fabids</taxon>
        <taxon>Rosales</taxon>
        <taxon>Moraceae</taxon>
        <taxon>Ficeae</taxon>
        <taxon>Ficus</taxon>
    </lineage>
</organism>
<comment type="caution">
    <text evidence="1">The sequence shown here is derived from an EMBL/GenBank/DDBJ whole genome shotgun (WGS) entry which is preliminary data.</text>
</comment>
<protein>
    <submittedName>
        <fullName evidence="1">Uncharacterized protein</fullName>
    </submittedName>
</protein>
<proteinExistence type="predicted"/>
<dbReference type="EMBL" id="BTGU01016808">
    <property type="protein sequence ID" value="GMN72519.1"/>
    <property type="molecule type" value="Genomic_DNA"/>
</dbReference>
<evidence type="ECO:0000313" key="1">
    <source>
        <dbReference type="EMBL" id="GMN72519.1"/>
    </source>
</evidence>
<sequence>CTSPAAATWPPAGFLRVQRLAQRVLWAETHARDDLWAANSKPTQFLANTSSSTQTSAALAAAGHI</sequence>
<reference evidence="1" key="1">
    <citation type="submission" date="2023-07" db="EMBL/GenBank/DDBJ databases">
        <title>draft genome sequence of fig (Ficus carica).</title>
        <authorList>
            <person name="Takahashi T."/>
            <person name="Nishimura K."/>
        </authorList>
    </citation>
    <scope>NUCLEOTIDE SEQUENCE</scope>
</reference>
<dbReference type="AlphaFoldDB" id="A0AA88ECZ5"/>
<keyword evidence="2" id="KW-1185">Reference proteome</keyword>
<evidence type="ECO:0000313" key="2">
    <source>
        <dbReference type="Proteomes" id="UP001187192"/>
    </source>
</evidence>
<accession>A0AA88ECZ5</accession>
<feature type="non-terminal residue" evidence="1">
    <location>
        <position position="1"/>
    </location>
</feature>
<gene>
    <name evidence="1" type="ORF">TIFTF001_055253</name>
</gene>
<dbReference type="Proteomes" id="UP001187192">
    <property type="component" value="Unassembled WGS sequence"/>
</dbReference>